<dbReference type="PANTHER" id="PTHR10066:SF67">
    <property type="entry name" value="BETA-GLUCURONIDASE"/>
    <property type="match status" value="1"/>
</dbReference>
<dbReference type="InterPro" id="IPR013783">
    <property type="entry name" value="Ig-like_fold"/>
</dbReference>
<dbReference type="SUPFAM" id="SSF51445">
    <property type="entry name" value="(Trans)glycosidases"/>
    <property type="match status" value="1"/>
</dbReference>
<dbReference type="Gene3D" id="3.20.20.80">
    <property type="entry name" value="Glycosidases"/>
    <property type="match status" value="1"/>
</dbReference>
<proteinExistence type="inferred from homology"/>
<reference evidence="3 4" key="1">
    <citation type="submission" date="2024-04" db="EMBL/GenBank/DDBJ databases">
        <title>Tritrichomonas musculus Genome.</title>
        <authorList>
            <person name="Alves-Ferreira E."/>
            <person name="Grigg M."/>
            <person name="Lorenzi H."/>
            <person name="Galac M."/>
        </authorList>
    </citation>
    <scope>NUCLEOTIDE SEQUENCE [LARGE SCALE GENOMIC DNA]</scope>
    <source>
        <strain evidence="3 4">EAF2021</strain>
    </source>
</reference>
<name>A0ABR2HHL6_9EUKA</name>
<dbReference type="Proteomes" id="UP001470230">
    <property type="component" value="Unassembled WGS sequence"/>
</dbReference>
<sequence length="448" mass="51312">MSKKKKILIGANAVRLSHYQQNETVYEYCDKNGLIVICEVPFISIFLNTTQSELNLLNQLTEMVKQNFNHPYVALWGIMNEVGMKGESEDEYVLVRKLNERAKSLDESRQTYGAMLIATPPTSPLNKMPDVIGFNLYGGWYVGTVEFNGHMIDAIQKVEGNKPLSLTEYGAEAILKYHSDQLVSHDYSEEYQLIFHQKFYKIIEEKDLWGSFVWNMFDFASDLRDEGGVKGMNNKGLVSYDRKIKKESFYFYKSVWNNQDKFVHVCGTRFHDRATDDINVTIITGKAALKSDLSIYLNNKLIQKIDNNNENLIVVRVFLEDGKNVVKAVISDPSSKSEIDTDSVEFEKVKEPNPDYMFLNVTEIETKYPRPEGNYSVYDSFGDLQKSPQAWAIVSQMFADFDIDSFLPLIQNERFVDLLISTGMVSDTVIMMFAMQLAQIPKVNSLIT</sequence>
<dbReference type="InterPro" id="IPR017853">
    <property type="entry name" value="GH"/>
</dbReference>
<organism evidence="3 4">
    <name type="scientific">Tritrichomonas musculus</name>
    <dbReference type="NCBI Taxonomy" id="1915356"/>
    <lineage>
        <taxon>Eukaryota</taxon>
        <taxon>Metamonada</taxon>
        <taxon>Parabasalia</taxon>
        <taxon>Tritrichomonadida</taxon>
        <taxon>Tritrichomonadidae</taxon>
        <taxon>Tritrichomonas</taxon>
    </lineage>
</organism>
<comment type="caution">
    <text evidence="3">The sequence shown here is derived from an EMBL/GenBank/DDBJ whole genome shotgun (WGS) entry which is preliminary data.</text>
</comment>
<dbReference type="Gene3D" id="2.60.40.10">
    <property type="entry name" value="Immunoglobulins"/>
    <property type="match status" value="1"/>
</dbReference>
<evidence type="ECO:0000313" key="4">
    <source>
        <dbReference type="Proteomes" id="UP001470230"/>
    </source>
</evidence>
<dbReference type="Pfam" id="PF02836">
    <property type="entry name" value="Glyco_hydro_2_C"/>
    <property type="match status" value="1"/>
</dbReference>
<keyword evidence="4" id="KW-1185">Reference proteome</keyword>
<gene>
    <name evidence="3" type="ORF">M9Y10_019565</name>
</gene>
<evidence type="ECO:0000256" key="1">
    <source>
        <dbReference type="ARBA" id="ARBA00007401"/>
    </source>
</evidence>
<comment type="similarity">
    <text evidence="1">Belongs to the glycosyl hydrolase 2 family.</text>
</comment>
<evidence type="ECO:0000313" key="3">
    <source>
        <dbReference type="EMBL" id="KAK8846991.1"/>
    </source>
</evidence>
<dbReference type="EMBL" id="JAPFFF010000028">
    <property type="protein sequence ID" value="KAK8846991.1"/>
    <property type="molecule type" value="Genomic_DNA"/>
</dbReference>
<feature type="domain" description="Glycoside hydrolase family 2 catalytic" evidence="2">
    <location>
        <begin position="9"/>
        <end position="256"/>
    </location>
</feature>
<dbReference type="PANTHER" id="PTHR10066">
    <property type="entry name" value="BETA-GLUCURONIDASE"/>
    <property type="match status" value="1"/>
</dbReference>
<evidence type="ECO:0000259" key="2">
    <source>
        <dbReference type="Pfam" id="PF02836"/>
    </source>
</evidence>
<dbReference type="InterPro" id="IPR006103">
    <property type="entry name" value="Glyco_hydro_2_cat"/>
</dbReference>
<protein>
    <recommendedName>
        <fullName evidence="2">Glycoside hydrolase family 2 catalytic domain-containing protein</fullName>
    </recommendedName>
</protein>
<accession>A0ABR2HHL6</accession>